<evidence type="ECO:0000313" key="2">
    <source>
        <dbReference type="Proteomes" id="UP000053718"/>
    </source>
</evidence>
<dbReference type="eggNOG" id="ENOG5032WMN">
    <property type="taxonomic scope" value="Bacteria"/>
</dbReference>
<comment type="caution">
    <text evidence="1">The sequence shown here is derived from an EMBL/GenBank/DDBJ whole genome shotgun (WGS) entry which is preliminary data.</text>
</comment>
<dbReference type="AlphaFoldDB" id="A0A094IRE0"/>
<name>A0A094IRE0_9GAMM</name>
<reference evidence="1 2" key="1">
    <citation type="submission" date="2014-06" db="EMBL/GenBank/DDBJ databases">
        <title>Draft genome sequence of Idiomarina sp. MCCC 1A10513.</title>
        <authorList>
            <person name="Du J."/>
            <person name="Lai Q."/>
            <person name="Shao Z."/>
        </authorList>
    </citation>
    <scope>NUCLEOTIDE SEQUENCE [LARGE SCALE GENOMIC DNA]</scope>
    <source>
        <strain evidence="1 2">MCCC 1A10513</strain>
    </source>
</reference>
<organism evidence="1 2">
    <name type="scientific">Pseudidiomarina atlantica</name>
    <dbReference type="NCBI Taxonomy" id="1517416"/>
    <lineage>
        <taxon>Bacteria</taxon>
        <taxon>Pseudomonadati</taxon>
        <taxon>Pseudomonadota</taxon>
        <taxon>Gammaproteobacteria</taxon>
        <taxon>Alteromonadales</taxon>
        <taxon>Idiomarinaceae</taxon>
        <taxon>Pseudidiomarina</taxon>
    </lineage>
</organism>
<dbReference type="STRING" id="1517416.IDAT_08715"/>
<gene>
    <name evidence="1" type="ORF">IDAT_08715</name>
</gene>
<protein>
    <submittedName>
        <fullName evidence="1">Uncharacterized protein</fullName>
    </submittedName>
</protein>
<dbReference type="OrthoDB" id="1551203at2"/>
<dbReference type="Proteomes" id="UP000053718">
    <property type="component" value="Unassembled WGS sequence"/>
</dbReference>
<accession>A0A094IRE0</accession>
<sequence length="100" mass="11426">MDWVWTWSGESFGYFDGEDLWTYDGRHVGKRNGDEIYGSKGQYLGEVMNGNRLITNNAKSSYRSYSFSPYVNRAGYARYANYAGYAMYAGHSDFPNPDAL</sequence>
<proteinExistence type="predicted"/>
<dbReference type="EMBL" id="JPIN01000008">
    <property type="protein sequence ID" value="KFZ28384.1"/>
    <property type="molecule type" value="Genomic_DNA"/>
</dbReference>
<dbReference type="RefSeq" id="WP_034732847.1">
    <property type="nucleotide sequence ID" value="NZ_JPIN01000008.1"/>
</dbReference>
<keyword evidence="2" id="KW-1185">Reference proteome</keyword>
<evidence type="ECO:0000313" key="1">
    <source>
        <dbReference type="EMBL" id="KFZ28384.1"/>
    </source>
</evidence>